<dbReference type="PANTHER" id="PTHR14042:SF24">
    <property type="entry name" value="PROTEIN DOPEY-1 HOMOLOG"/>
    <property type="match status" value="1"/>
</dbReference>
<dbReference type="InterPro" id="IPR007249">
    <property type="entry name" value="DOP1_N"/>
</dbReference>
<evidence type="ECO:0008006" key="13">
    <source>
        <dbReference type="Google" id="ProtNLM"/>
    </source>
</evidence>
<evidence type="ECO:0000256" key="5">
    <source>
        <dbReference type="ARBA" id="ARBA00023136"/>
    </source>
</evidence>
<comment type="caution">
    <text evidence="11">The sequence shown here is derived from an EMBL/GenBank/DDBJ whole genome shotgun (WGS) entry which is preliminary data.</text>
</comment>
<evidence type="ECO:0000256" key="7">
    <source>
        <dbReference type="SAM" id="MobiDB-lite"/>
    </source>
</evidence>
<evidence type="ECO:0000259" key="8">
    <source>
        <dbReference type="Pfam" id="PF04118"/>
    </source>
</evidence>
<dbReference type="GO" id="GO:0005829">
    <property type="term" value="C:cytosol"/>
    <property type="evidence" value="ECO:0007669"/>
    <property type="project" value="GOC"/>
</dbReference>
<evidence type="ECO:0000256" key="2">
    <source>
        <dbReference type="ARBA" id="ARBA00022448"/>
    </source>
</evidence>
<dbReference type="GO" id="GO:0005768">
    <property type="term" value="C:endosome"/>
    <property type="evidence" value="ECO:0007669"/>
    <property type="project" value="TreeGrafter"/>
</dbReference>
<comment type="subcellular location">
    <subcellularLocation>
        <location evidence="1">Golgi apparatus membrane</location>
        <topology evidence="1">Peripheral membrane protein</topology>
    </subcellularLocation>
</comment>
<dbReference type="InterPro" id="IPR040314">
    <property type="entry name" value="DOP1"/>
</dbReference>
<protein>
    <recommendedName>
        <fullName evidence="13">Dopey N-terminal domain-containing protein</fullName>
    </recommendedName>
</protein>
<dbReference type="InterPro" id="IPR056457">
    <property type="entry name" value="DOP1_C"/>
</dbReference>
<dbReference type="SUPFAM" id="SSF48371">
    <property type="entry name" value="ARM repeat"/>
    <property type="match status" value="1"/>
</dbReference>
<dbReference type="GO" id="GO:0005802">
    <property type="term" value="C:trans-Golgi network"/>
    <property type="evidence" value="ECO:0007669"/>
    <property type="project" value="TreeGrafter"/>
</dbReference>
<name>A0A9P8IB51_9PEZI</name>
<feature type="domain" description="DOP1 N-terminal" evidence="8">
    <location>
        <begin position="35"/>
        <end position="352"/>
    </location>
</feature>
<feature type="domain" description="DOP1-like middle TPR" evidence="9">
    <location>
        <begin position="387"/>
        <end position="611"/>
    </location>
</feature>
<evidence type="ECO:0000256" key="1">
    <source>
        <dbReference type="ARBA" id="ARBA00004395"/>
    </source>
</evidence>
<dbReference type="Pfam" id="PF04118">
    <property type="entry name" value="Dopey_N"/>
    <property type="match status" value="1"/>
</dbReference>
<sequence length="1880" mass="207350">MAPEPGLQLSPVSSGRTSPIRRSRERADEDLYKKDKNYRRYASGVERALSSFDTALQEWADYISFLGRLLKALQAHPANIAVIPMKTIVAKRLAQSLDPKLPSGVHQKALEVYAYIFSIINKDTLARDLPIYLPGLTPTLSFASLAVRPVFLSLLETYLLPVNASALHAALKALILALLPGLEEETSEDFERTLRLLENLRDAVRVNQVTQADYHEEGTGDNYFWQCFFLASITSASRRQGALAFLIRKLPRLGADTTDSNELSSDVKSVVSPEPGLLIRCFAVGLSDDQPLVQRGFLDLLVTHLPLNSPILQGRVITEDLDRLLAAAAGVVVRRDMSLNRRLWTWFLGPEQTTGAGADSTPGSPVPSSAHDATTSRGTVSSARTRYFGQYGLQALVRGIRGLIGQNHKSPTERARPFRICLSLMDRWEVGGLVVPEIFLPIINSVREYEQVAAKEQFSEVLRSASVFFDGVESGLIWGELAGLTASAIRDHSSDCEVRLDKLRFVKFVVTHFNVREEEMLVVHIPTVVLALLVMIREADSARLEEPGKVHGGSQKILALAVNIAQDLINMVPERAFLVGVSANDLIALGRQKRQLTIQNEEILNTIQRFYVQDQGNIEVSSPPISAGDIAELLLRETSCIVSRVLLSCPSDDGLEPRTKLFVTLLSKTPSSEALKGADLFSAFQQLLESSPVCKLQHLPFSTLSASTSAICSLHAKSHLSTGQISRLTPWLVRQAWSHISPTNPKYHLESVRCLWQLQSAVSPTDHDIEAAISTVMSENDISGTFALRGADAGRRFAVLWTHSVQGHGGLGETGGDFTQAPNGGNHGKRQAGMRAYEYMLTRPLFLLLDALGEEGTELSIFTRGWLQNLSSVDKLFQVFVTRFLVLDFLQLSSVTAKDSSFHTATHKFGEEDDLELCLYYLQTLSNVLRWSSNNVWASMAKRVIAPIDKAQGSPVTELEHRPWVSFQAFFTEVCMRVIMGEHSLEPSDLFPRISRLHRVALSVLHQILLSPHSAALADLELEYPLIEKLMSSVEGPDAFVQVSLLDVVFAALKLRVLRATESPTDGHRRTSSKDTAKGSLLSLAIERSEKEGFSPKLPPPPPQLVKCLQEGFCSVNSRPVLDSWINFLTECLPLFSETIFQILIPLVECLCGQISGVFDDLKSTFKDSQTAKIASPESSLIALLNGLEQILAAAHDRLAIEELKTPNIKSPEQPQGFLSNMVSGVFASEAPQTRSATANNRLTVLLSFKDSVRICFAVWSWGGYGSNGSPQDTTSLASFAYTSLRMRNRARRILEHLFAAETLECLETLVEIWLKSPTISGGSRMASVFGLLHVLDGSRPKHTIPAIFNAIYSRTNPHALEPTRKSTLTSDLADVDIVVFLVEYARSLEDDAMDEIWADCLTFLRDVLGNPFPHRQILPRLLEFTAILGEKADNTNFGEQRKMRRELSVGELFVRLLTATFTAKPISFSQDGSPPAPQEKGVDWDSHGENSGTRHSVQADDIVTILASIVPNLGKTLGENDRILGATTSISTSIIGPTFRAKSFPQNVTKSTLDLLYQLARIPNAQKSWKKDISDAFHDHRFFSSPISLIENNWLPLLRQWTLNHKDCILEILPRISSPTTAGLVFGVGASSARQEADRKTQLNLRRIALLILAADEDAFVANMLGIEEKLVELLTTTAASSPSSIIRAEVYMVLRALVLKISALHLAPLWPIINYELQAAISSVVPSLQSDIYNNSTILQACKLLDMLLVIEPDEFQLHEWLFVTDTIDAVYRPADQSPVALVDEISEELGSTTSTPAPHIGGDSLPQRGSAKRQLLIGLDAIKDVQKDDLLGKVLKPFFSQLSIYAFENTYSMGTADWKACSDSLLCDLFDNSTIVG</sequence>
<feature type="region of interest" description="Disordered" evidence="7">
    <location>
        <begin position="354"/>
        <end position="378"/>
    </location>
</feature>
<feature type="region of interest" description="Disordered" evidence="7">
    <location>
        <begin position="1"/>
        <end position="29"/>
    </location>
</feature>
<dbReference type="EMBL" id="JAGHQL010000043">
    <property type="protein sequence ID" value="KAH0542943.1"/>
    <property type="molecule type" value="Genomic_DNA"/>
</dbReference>
<keyword evidence="3" id="KW-0653">Protein transport</keyword>
<dbReference type="InterPro" id="IPR056458">
    <property type="entry name" value="TPR_DOP1_M"/>
</dbReference>
<feature type="region of interest" description="Disordered" evidence="7">
    <location>
        <begin position="1468"/>
        <end position="1495"/>
    </location>
</feature>
<evidence type="ECO:0000313" key="11">
    <source>
        <dbReference type="EMBL" id="KAH0542943.1"/>
    </source>
</evidence>
<gene>
    <name evidence="11" type="ORF">FGG08_002712</name>
</gene>
<dbReference type="InterPro" id="IPR016024">
    <property type="entry name" value="ARM-type_fold"/>
</dbReference>
<evidence type="ECO:0000256" key="6">
    <source>
        <dbReference type="ARBA" id="ARBA00046326"/>
    </source>
</evidence>
<dbReference type="GO" id="GO:0000139">
    <property type="term" value="C:Golgi membrane"/>
    <property type="evidence" value="ECO:0007669"/>
    <property type="project" value="UniProtKB-SubCell"/>
</dbReference>
<comment type="similarity">
    <text evidence="6">Belongs to the DOP1 family.</text>
</comment>
<evidence type="ECO:0000259" key="9">
    <source>
        <dbReference type="Pfam" id="PF24597"/>
    </source>
</evidence>
<dbReference type="GO" id="GO:0006895">
    <property type="term" value="P:Golgi to endosome transport"/>
    <property type="evidence" value="ECO:0007669"/>
    <property type="project" value="InterPro"/>
</dbReference>
<organism evidence="11 12">
    <name type="scientific">Glutinoglossum americanum</name>
    <dbReference type="NCBI Taxonomy" id="1670608"/>
    <lineage>
        <taxon>Eukaryota</taxon>
        <taxon>Fungi</taxon>
        <taxon>Dikarya</taxon>
        <taxon>Ascomycota</taxon>
        <taxon>Pezizomycotina</taxon>
        <taxon>Geoglossomycetes</taxon>
        <taxon>Geoglossales</taxon>
        <taxon>Geoglossaceae</taxon>
        <taxon>Glutinoglossum</taxon>
    </lineage>
</organism>
<keyword evidence="5" id="KW-0472">Membrane</keyword>
<keyword evidence="12" id="KW-1185">Reference proteome</keyword>
<evidence type="ECO:0000313" key="12">
    <source>
        <dbReference type="Proteomes" id="UP000698800"/>
    </source>
</evidence>
<reference evidence="11" key="1">
    <citation type="submission" date="2021-03" db="EMBL/GenBank/DDBJ databases">
        <title>Comparative genomics and phylogenomic investigation of the class Geoglossomycetes provide insights into ecological specialization and systematics.</title>
        <authorList>
            <person name="Melie T."/>
            <person name="Pirro S."/>
            <person name="Miller A.N."/>
            <person name="Quandt A."/>
        </authorList>
    </citation>
    <scope>NUCLEOTIDE SEQUENCE</scope>
    <source>
        <strain evidence="11">GBOQ0MN5Z8</strain>
    </source>
</reference>
<evidence type="ECO:0000256" key="4">
    <source>
        <dbReference type="ARBA" id="ARBA00023034"/>
    </source>
</evidence>
<keyword evidence="2" id="KW-0813">Transport</keyword>
<proteinExistence type="inferred from homology"/>
<evidence type="ECO:0000256" key="3">
    <source>
        <dbReference type="ARBA" id="ARBA00022927"/>
    </source>
</evidence>
<evidence type="ECO:0000259" key="10">
    <source>
        <dbReference type="Pfam" id="PF24598"/>
    </source>
</evidence>
<accession>A0A9P8IB51</accession>
<dbReference type="Proteomes" id="UP000698800">
    <property type="component" value="Unassembled WGS sequence"/>
</dbReference>
<dbReference type="PANTHER" id="PTHR14042">
    <property type="entry name" value="DOPEY-RELATED"/>
    <property type="match status" value="1"/>
</dbReference>
<dbReference type="GO" id="GO:0015031">
    <property type="term" value="P:protein transport"/>
    <property type="evidence" value="ECO:0007669"/>
    <property type="project" value="UniProtKB-KW"/>
</dbReference>
<dbReference type="OrthoDB" id="297643at2759"/>
<dbReference type="Pfam" id="PF24597">
    <property type="entry name" value="TPR_DOP1_M"/>
    <property type="match status" value="1"/>
</dbReference>
<feature type="domain" description="DOP1-like C-terminal" evidence="10">
    <location>
        <begin position="1381"/>
        <end position="1855"/>
    </location>
</feature>
<keyword evidence="4" id="KW-0333">Golgi apparatus</keyword>
<dbReference type="Pfam" id="PF24598">
    <property type="entry name" value="DOP1_C"/>
    <property type="match status" value="1"/>
</dbReference>